<protein>
    <submittedName>
        <fullName evidence="1">Uncharacterized protein</fullName>
    </submittedName>
</protein>
<evidence type="ECO:0000313" key="2">
    <source>
        <dbReference type="Proteomes" id="UP001497382"/>
    </source>
</evidence>
<proteinExistence type="predicted"/>
<keyword evidence="2" id="KW-1185">Reference proteome</keyword>
<organism evidence="1 2">
    <name type="scientific">Larinioides sclopetarius</name>
    <dbReference type="NCBI Taxonomy" id="280406"/>
    <lineage>
        <taxon>Eukaryota</taxon>
        <taxon>Metazoa</taxon>
        <taxon>Ecdysozoa</taxon>
        <taxon>Arthropoda</taxon>
        <taxon>Chelicerata</taxon>
        <taxon>Arachnida</taxon>
        <taxon>Araneae</taxon>
        <taxon>Araneomorphae</taxon>
        <taxon>Entelegynae</taxon>
        <taxon>Araneoidea</taxon>
        <taxon>Araneidae</taxon>
        <taxon>Larinioides</taxon>
    </lineage>
</organism>
<name>A0AAV2BLM8_9ARAC</name>
<reference evidence="1 2" key="1">
    <citation type="submission" date="2024-04" db="EMBL/GenBank/DDBJ databases">
        <authorList>
            <person name="Rising A."/>
            <person name="Reimegard J."/>
            <person name="Sonavane S."/>
            <person name="Akerstrom W."/>
            <person name="Nylinder S."/>
            <person name="Hedman E."/>
            <person name="Kallberg Y."/>
        </authorList>
    </citation>
    <scope>NUCLEOTIDE SEQUENCE [LARGE SCALE GENOMIC DNA]</scope>
</reference>
<dbReference type="AlphaFoldDB" id="A0AAV2BLM8"/>
<feature type="non-terminal residue" evidence="1">
    <location>
        <position position="91"/>
    </location>
</feature>
<dbReference type="Proteomes" id="UP001497382">
    <property type="component" value="Unassembled WGS sequence"/>
</dbReference>
<gene>
    <name evidence="1" type="ORF">LARSCL_LOCUS20026</name>
</gene>
<accession>A0AAV2BLM8</accession>
<comment type="caution">
    <text evidence="1">The sequence shown here is derived from an EMBL/GenBank/DDBJ whole genome shotgun (WGS) entry which is preliminary data.</text>
</comment>
<sequence length="91" mass="10811">MQNGKRNFLEENILEVLKRPTTIPTPKLVDSRRGDTFVLDGSGWLPKFSRKQDYGKVPSYIEKIKQHIRHSKREFITAEHREEESQRLDME</sequence>
<evidence type="ECO:0000313" key="1">
    <source>
        <dbReference type="EMBL" id="CAL1296968.1"/>
    </source>
</evidence>
<dbReference type="EMBL" id="CAXIEN010000410">
    <property type="protein sequence ID" value="CAL1296968.1"/>
    <property type="molecule type" value="Genomic_DNA"/>
</dbReference>